<dbReference type="EMBL" id="CP056041">
    <property type="protein sequence ID" value="QKZ20365.1"/>
    <property type="molecule type" value="Genomic_DNA"/>
</dbReference>
<name>A0A7H8TA42_STRCX</name>
<dbReference type="Gene3D" id="1.20.140.10">
    <property type="entry name" value="Butyryl-CoA Dehydrogenase, subunit A, domain 3"/>
    <property type="match status" value="1"/>
</dbReference>
<protein>
    <submittedName>
        <fullName evidence="9">Acyl-CoA dehydrogenase</fullName>
    </submittedName>
</protein>
<dbReference type="InterPro" id="IPR037069">
    <property type="entry name" value="AcylCoA_DH/ox_N_sf"/>
</dbReference>
<dbReference type="Pfam" id="PF02771">
    <property type="entry name" value="Acyl-CoA_dh_N"/>
    <property type="match status" value="1"/>
</dbReference>
<evidence type="ECO:0000256" key="5">
    <source>
        <dbReference type="RuleBase" id="RU362125"/>
    </source>
</evidence>
<dbReference type="PANTHER" id="PTHR43884:SF12">
    <property type="entry name" value="ISOVALERYL-COA DEHYDROGENASE, MITOCHONDRIAL-RELATED"/>
    <property type="match status" value="1"/>
</dbReference>
<dbReference type="InterPro" id="IPR036250">
    <property type="entry name" value="AcylCo_DH-like_C"/>
</dbReference>
<keyword evidence="4 5" id="KW-0274">FAD</keyword>
<dbReference type="InterPro" id="IPR006091">
    <property type="entry name" value="Acyl-CoA_Oxase/DH_mid-dom"/>
</dbReference>
<keyword evidence="5" id="KW-0560">Oxidoreductase</keyword>
<dbReference type="InterPro" id="IPR009075">
    <property type="entry name" value="AcylCo_DH/oxidase_C"/>
</dbReference>
<dbReference type="InterPro" id="IPR013786">
    <property type="entry name" value="AcylCoA_DH/ox_N"/>
</dbReference>
<reference evidence="9 10" key="1">
    <citation type="submission" date="2020-06" db="EMBL/GenBank/DDBJ databases">
        <title>Genome mining for natural products.</title>
        <authorList>
            <person name="Zhang B."/>
            <person name="Shi J."/>
            <person name="Ge H."/>
        </authorList>
    </citation>
    <scope>NUCLEOTIDE SEQUENCE [LARGE SCALE GENOMIC DNA]</scope>
    <source>
        <strain evidence="9 10">NA02069</strain>
    </source>
</reference>
<comment type="cofactor">
    <cofactor evidence="1 5">
        <name>FAD</name>
        <dbReference type="ChEBI" id="CHEBI:57692"/>
    </cofactor>
</comment>
<dbReference type="Gene3D" id="1.10.540.10">
    <property type="entry name" value="Acyl-CoA dehydrogenase/oxidase, N-terminal domain"/>
    <property type="match status" value="1"/>
</dbReference>
<dbReference type="CDD" id="cd00567">
    <property type="entry name" value="ACAD"/>
    <property type="match status" value="1"/>
</dbReference>
<accession>A0A7H8TA42</accession>
<evidence type="ECO:0000259" key="7">
    <source>
        <dbReference type="Pfam" id="PF02770"/>
    </source>
</evidence>
<feature type="domain" description="Acyl-CoA dehydrogenase/oxidase N-terminal" evidence="8">
    <location>
        <begin position="16"/>
        <end position="127"/>
    </location>
</feature>
<dbReference type="Pfam" id="PF00441">
    <property type="entry name" value="Acyl-CoA_dh_1"/>
    <property type="match status" value="1"/>
</dbReference>
<evidence type="ECO:0000256" key="1">
    <source>
        <dbReference type="ARBA" id="ARBA00001974"/>
    </source>
</evidence>
<dbReference type="Pfam" id="PF02770">
    <property type="entry name" value="Acyl-CoA_dh_M"/>
    <property type="match status" value="1"/>
</dbReference>
<organism evidence="9 10">
    <name type="scientific">Streptomyces chartreusis</name>
    <dbReference type="NCBI Taxonomy" id="1969"/>
    <lineage>
        <taxon>Bacteria</taxon>
        <taxon>Bacillati</taxon>
        <taxon>Actinomycetota</taxon>
        <taxon>Actinomycetes</taxon>
        <taxon>Kitasatosporales</taxon>
        <taxon>Streptomycetaceae</taxon>
        <taxon>Streptomyces</taxon>
    </lineage>
</organism>
<dbReference type="AlphaFoldDB" id="A0A7H8TA42"/>
<dbReference type="InterPro" id="IPR046373">
    <property type="entry name" value="Acyl-CoA_Oxase/DH_mid-dom_sf"/>
</dbReference>
<keyword evidence="10" id="KW-1185">Reference proteome</keyword>
<dbReference type="SUPFAM" id="SSF47203">
    <property type="entry name" value="Acyl-CoA dehydrogenase C-terminal domain-like"/>
    <property type="match status" value="1"/>
</dbReference>
<proteinExistence type="inferred from homology"/>
<evidence type="ECO:0000259" key="6">
    <source>
        <dbReference type="Pfam" id="PF00441"/>
    </source>
</evidence>
<dbReference type="InterPro" id="IPR009100">
    <property type="entry name" value="AcylCoA_DH/oxidase_NM_dom_sf"/>
</dbReference>
<feature type="domain" description="Acyl-CoA dehydrogenase/oxidase C-terminal" evidence="6">
    <location>
        <begin position="241"/>
        <end position="390"/>
    </location>
</feature>
<evidence type="ECO:0000259" key="8">
    <source>
        <dbReference type="Pfam" id="PF02771"/>
    </source>
</evidence>
<dbReference type="GO" id="GO:0050660">
    <property type="term" value="F:flavin adenine dinucleotide binding"/>
    <property type="evidence" value="ECO:0007669"/>
    <property type="project" value="InterPro"/>
</dbReference>
<evidence type="ECO:0000313" key="10">
    <source>
        <dbReference type="Proteomes" id="UP000509418"/>
    </source>
</evidence>
<dbReference type="Gene3D" id="2.40.110.10">
    <property type="entry name" value="Butyryl-CoA Dehydrogenase, subunit A, domain 2"/>
    <property type="match status" value="1"/>
</dbReference>
<feature type="domain" description="Acyl-CoA oxidase/dehydrogenase middle" evidence="7">
    <location>
        <begin position="133"/>
        <end position="229"/>
    </location>
</feature>
<sequence length="414" mass="44569">MPTADAIPLALRPYLTSEHEQLWADADQFAAEHVARRVPRMEATPRSVERELPQLMARKGWFGVGIPEGLGGMGAGHVAKTVLIHRLAVVSAAAAAILQATLIPVGAIGHWGTAEQKRQWLPQVADGTMLVSIAVTEPDAGGHLGGIETVAVQDGDAWVLTGEKVHIGNSHIAHLHVVVARTARAGVTASEALTAFLVEHDRSGLTRAPHRPKLGLNGFSAGRLILDGVRIPAGNVLGEVGQGLYVAQSSSILYGRPNLTAVSLGIHEALVAITAHFLNNRPRYGRHLSDQPVVQNRLGEMQSRFQTALTMAYSAVHLLDSRVPCDSELIGAKHTGHQLAARTAQDAMELHGAHALDADYPLQRYFRDIQHTHSPAGTGEFQRIHLARTALKRPLIQWSERLAAEASWVRPTPA</sequence>
<evidence type="ECO:0000313" key="9">
    <source>
        <dbReference type="EMBL" id="QKZ20365.1"/>
    </source>
</evidence>
<comment type="similarity">
    <text evidence="2 5">Belongs to the acyl-CoA dehydrogenase family.</text>
</comment>
<dbReference type="Proteomes" id="UP000509418">
    <property type="component" value="Chromosome"/>
</dbReference>
<keyword evidence="3 5" id="KW-0285">Flavoprotein</keyword>
<dbReference type="SUPFAM" id="SSF56645">
    <property type="entry name" value="Acyl-CoA dehydrogenase NM domain-like"/>
    <property type="match status" value="1"/>
</dbReference>
<gene>
    <name evidence="9" type="ORF">HUT05_25245</name>
</gene>
<dbReference type="GO" id="GO:0003995">
    <property type="term" value="F:acyl-CoA dehydrogenase activity"/>
    <property type="evidence" value="ECO:0007669"/>
    <property type="project" value="TreeGrafter"/>
</dbReference>
<evidence type="ECO:0000256" key="2">
    <source>
        <dbReference type="ARBA" id="ARBA00009347"/>
    </source>
</evidence>
<evidence type="ECO:0000256" key="4">
    <source>
        <dbReference type="ARBA" id="ARBA00022827"/>
    </source>
</evidence>
<dbReference type="RefSeq" id="WP_176576425.1">
    <property type="nucleotide sequence ID" value="NZ_CBDRGH010000036.1"/>
</dbReference>
<dbReference type="PANTHER" id="PTHR43884">
    <property type="entry name" value="ACYL-COA DEHYDROGENASE"/>
    <property type="match status" value="1"/>
</dbReference>
<evidence type="ECO:0000256" key="3">
    <source>
        <dbReference type="ARBA" id="ARBA00022630"/>
    </source>
</evidence>